<evidence type="ECO:0000313" key="3">
    <source>
        <dbReference type="Proteomes" id="UP001172788"/>
    </source>
</evidence>
<sequence length="271" mass="29269">MLSSEPTVMTGFRTGWLHMMCPKTGSNTTTNFHGIGSAMHNKLLKLIAITALAFNVTDAAHASGAVAGATEPTQLLNNLELLQANIQQAQQVANQLRNLTTLPQMVWGQAQADLQQLTGIVNVGQTISYAATNVDQVFRQQYPGYGKITNFPQSYAQWGTNTLDNLRSALNVAGLQSSQFASERAALQSIQSMANNPTGQLQAVQAGVSIASMQVDQLQKLRQLMMTQMQAQNTYLATKTQTEQAQAAAQRDHFEVYQPTASKFSSSGGSN</sequence>
<evidence type="ECO:0000313" key="4">
    <source>
        <dbReference type="Proteomes" id="UP001172791"/>
    </source>
</evidence>
<dbReference type="Proteomes" id="UP001172791">
    <property type="component" value="Unassembled WGS sequence"/>
</dbReference>
<dbReference type="EMBL" id="QAID01000040">
    <property type="protein sequence ID" value="MDN4578893.1"/>
    <property type="molecule type" value="Genomic_DNA"/>
</dbReference>
<comment type="caution">
    <text evidence="1">The sequence shown here is derived from an EMBL/GenBank/DDBJ whole genome shotgun (WGS) entry which is preliminary data.</text>
</comment>
<keyword evidence="3" id="KW-1185">Reference proteome</keyword>
<dbReference type="AlphaFoldDB" id="A0AAW7MH11"/>
<dbReference type="NCBIfam" id="TIGR02780">
    <property type="entry name" value="TrbJ_Ti"/>
    <property type="match status" value="1"/>
</dbReference>
<reference evidence="1" key="1">
    <citation type="submission" date="2018-04" db="EMBL/GenBank/DDBJ databases">
        <authorList>
            <person name="Jy Z."/>
        </authorList>
    </citation>
    <scope>NUCLEOTIDE SEQUENCE</scope>
    <source>
        <strain evidence="2">AS13</strain>
        <strain evidence="1">LA18</strain>
    </source>
</reference>
<protein>
    <submittedName>
        <fullName evidence="1">P-type conjugative transfer protein TrbJ</fullName>
    </submittedName>
</protein>
<evidence type="ECO:0000313" key="2">
    <source>
        <dbReference type="EMBL" id="MDN4578893.1"/>
    </source>
</evidence>
<dbReference type="EMBL" id="QAIC01000024">
    <property type="protein sequence ID" value="MDN4572047.1"/>
    <property type="molecule type" value="Genomic_DNA"/>
</dbReference>
<name>A0AAW7MH11_9BURK</name>
<gene>
    <name evidence="1" type="primary">trbJ</name>
    <name evidence="1" type="ORF">DBA34_02015</name>
    <name evidence="2" type="ORF">DBB29_12285</name>
</gene>
<proteinExistence type="predicted"/>
<dbReference type="Proteomes" id="UP001172788">
    <property type="component" value="Unassembled WGS sequence"/>
</dbReference>
<dbReference type="InterPro" id="IPR014147">
    <property type="entry name" value="T4SS_TrbJ"/>
</dbReference>
<organism evidence="1 4">
    <name type="scientific">Pandoraea cepalis</name>
    <dbReference type="NCBI Taxonomy" id="2508294"/>
    <lineage>
        <taxon>Bacteria</taxon>
        <taxon>Pseudomonadati</taxon>
        <taxon>Pseudomonadota</taxon>
        <taxon>Betaproteobacteria</taxon>
        <taxon>Burkholderiales</taxon>
        <taxon>Burkholderiaceae</taxon>
        <taxon>Pandoraea</taxon>
    </lineage>
</organism>
<evidence type="ECO:0000313" key="1">
    <source>
        <dbReference type="EMBL" id="MDN4572047.1"/>
    </source>
</evidence>
<accession>A0AAW7MH11</accession>